<evidence type="ECO:0000256" key="4">
    <source>
        <dbReference type="ARBA" id="ARBA00022630"/>
    </source>
</evidence>
<dbReference type="EMBL" id="FPCH01000005">
    <property type="protein sequence ID" value="SFV39010.1"/>
    <property type="molecule type" value="Genomic_DNA"/>
</dbReference>
<dbReference type="AlphaFoldDB" id="A0A1I7NWG0"/>
<organism evidence="9 10">
    <name type="scientific">Hyphomicrobium facile</name>
    <dbReference type="NCBI Taxonomy" id="51670"/>
    <lineage>
        <taxon>Bacteria</taxon>
        <taxon>Pseudomonadati</taxon>
        <taxon>Pseudomonadota</taxon>
        <taxon>Alphaproteobacteria</taxon>
        <taxon>Hyphomicrobiales</taxon>
        <taxon>Hyphomicrobiaceae</taxon>
        <taxon>Hyphomicrobium</taxon>
    </lineage>
</organism>
<proteinExistence type="inferred from homology"/>
<reference evidence="10" key="1">
    <citation type="submission" date="2016-10" db="EMBL/GenBank/DDBJ databases">
        <authorList>
            <person name="Varghese N."/>
            <person name="Submissions S."/>
        </authorList>
    </citation>
    <scope>NUCLEOTIDE SEQUENCE [LARGE SCALE GENOMIC DNA]</scope>
    <source>
        <strain evidence="10">DSM 1565</strain>
    </source>
</reference>
<dbReference type="GO" id="GO:0071949">
    <property type="term" value="F:FAD binding"/>
    <property type="evidence" value="ECO:0007669"/>
    <property type="project" value="InterPro"/>
</dbReference>
<keyword evidence="7" id="KW-0503">Monooxygenase</keyword>
<dbReference type="NCBIfam" id="TIGR01988">
    <property type="entry name" value="Ubi-OHases"/>
    <property type="match status" value="1"/>
</dbReference>
<evidence type="ECO:0000256" key="5">
    <source>
        <dbReference type="ARBA" id="ARBA00022827"/>
    </source>
</evidence>
<dbReference type="GO" id="GO:0004497">
    <property type="term" value="F:monooxygenase activity"/>
    <property type="evidence" value="ECO:0007669"/>
    <property type="project" value="UniProtKB-KW"/>
</dbReference>
<evidence type="ECO:0000256" key="7">
    <source>
        <dbReference type="ARBA" id="ARBA00023033"/>
    </source>
</evidence>
<dbReference type="PANTHER" id="PTHR43876">
    <property type="entry name" value="UBIQUINONE BIOSYNTHESIS MONOOXYGENASE COQ6, MITOCHONDRIAL"/>
    <property type="match status" value="1"/>
</dbReference>
<name>A0A1I7NWG0_9HYPH</name>
<accession>A0A1I7NWG0</accession>
<evidence type="ECO:0000256" key="3">
    <source>
        <dbReference type="ARBA" id="ARBA00005349"/>
    </source>
</evidence>
<evidence type="ECO:0000256" key="6">
    <source>
        <dbReference type="ARBA" id="ARBA00023002"/>
    </source>
</evidence>
<dbReference type="OrthoDB" id="9796623at2"/>
<dbReference type="GO" id="GO:0006744">
    <property type="term" value="P:ubiquinone biosynthetic process"/>
    <property type="evidence" value="ECO:0007669"/>
    <property type="project" value="UniProtKB-UniPathway"/>
</dbReference>
<keyword evidence="6" id="KW-0560">Oxidoreductase</keyword>
<dbReference type="STRING" id="51670.SAMN04488557_4033"/>
<comment type="similarity">
    <text evidence="3">Belongs to the UbiH/COQ6 family.</text>
</comment>
<comment type="cofactor">
    <cofactor evidence="1">
        <name>FAD</name>
        <dbReference type="ChEBI" id="CHEBI:57692"/>
    </cofactor>
</comment>
<dbReference type="Proteomes" id="UP000199423">
    <property type="component" value="Unassembled WGS sequence"/>
</dbReference>
<feature type="domain" description="FAD-binding" evidence="8">
    <location>
        <begin position="8"/>
        <end position="342"/>
    </location>
</feature>
<dbReference type="PANTHER" id="PTHR43876:SF7">
    <property type="entry name" value="UBIQUINONE BIOSYNTHESIS MONOOXYGENASE COQ6, MITOCHONDRIAL"/>
    <property type="match status" value="1"/>
</dbReference>
<dbReference type="PROSITE" id="PS51257">
    <property type="entry name" value="PROKAR_LIPOPROTEIN"/>
    <property type="match status" value="1"/>
</dbReference>
<dbReference type="InterPro" id="IPR036188">
    <property type="entry name" value="FAD/NAD-bd_sf"/>
</dbReference>
<dbReference type="PRINTS" id="PR00420">
    <property type="entry name" value="RNGMNOXGNASE"/>
</dbReference>
<keyword evidence="10" id="KW-1185">Reference proteome</keyword>
<dbReference type="GO" id="GO:0016705">
    <property type="term" value="F:oxidoreductase activity, acting on paired donors, with incorporation or reduction of molecular oxygen"/>
    <property type="evidence" value="ECO:0007669"/>
    <property type="project" value="InterPro"/>
</dbReference>
<dbReference type="SUPFAM" id="SSF51905">
    <property type="entry name" value="FAD/NAD(P)-binding domain"/>
    <property type="match status" value="1"/>
</dbReference>
<dbReference type="InterPro" id="IPR002938">
    <property type="entry name" value="FAD-bd"/>
</dbReference>
<sequence>MSRQDIFDIAVVGAGPAGLITGLSCAFSGLSTAVLGPRSSITDGRTSALFGGSIDLLKAVGVWPALADASAPISGISIADASGGLLSAPEVHFQAKEIELDAFGYNVPNVPLTQALEDASAGRVNRVICAGVTGFASEADHILVSDSDGNQTRARLVVAADGRASPARQFAGIDVSTWSYPQSAIVATFRHQRPHRGISTELHRRAGPLTVVPGQSGLSHLVWVDTPEEAARLLALDDLGFARALNAELKGHLGALSEFSPRQAFRLTGQTARSFGKNRFVLVGEAAHVIPPIGAQGLNLSFRDAATIAEIAGNAKRNGTDVGGDATLARYEGARRRDIATRVFAVDLLNRSLLSNLPGVGLARGFGLFALASSPALRVRIMREGFRPSASTPALMASPAVLSGGNRVMEA</sequence>
<evidence type="ECO:0000313" key="10">
    <source>
        <dbReference type="Proteomes" id="UP000199423"/>
    </source>
</evidence>
<dbReference type="Pfam" id="PF01494">
    <property type="entry name" value="FAD_binding_3"/>
    <property type="match status" value="1"/>
</dbReference>
<evidence type="ECO:0000256" key="1">
    <source>
        <dbReference type="ARBA" id="ARBA00001974"/>
    </source>
</evidence>
<evidence type="ECO:0000256" key="2">
    <source>
        <dbReference type="ARBA" id="ARBA00004749"/>
    </source>
</evidence>
<keyword evidence="5" id="KW-0274">FAD</keyword>
<comment type="pathway">
    <text evidence="2">Cofactor biosynthesis; ubiquinone biosynthesis.</text>
</comment>
<dbReference type="UniPathway" id="UPA00232"/>
<evidence type="ECO:0000259" key="8">
    <source>
        <dbReference type="Pfam" id="PF01494"/>
    </source>
</evidence>
<evidence type="ECO:0000313" key="9">
    <source>
        <dbReference type="EMBL" id="SFV39010.1"/>
    </source>
</evidence>
<dbReference type="Gene3D" id="3.50.50.60">
    <property type="entry name" value="FAD/NAD(P)-binding domain"/>
    <property type="match status" value="2"/>
</dbReference>
<dbReference type="InterPro" id="IPR051205">
    <property type="entry name" value="UbiH/COQ6_monooxygenase"/>
</dbReference>
<keyword evidence="4" id="KW-0285">Flavoprotein</keyword>
<gene>
    <name evidence="9" type="ORF">SAMN04488557_4033</name>
</gene>
<dbReference type="RefSeq" id="WP_092869547.1">
    <property type="nucleotide sequence ID" value="NZ_FPCH01000005.1"/>
</dbReference>
<dbReference type="InterPro" id="IPR010971">
    <property type="entry name" value="UbiH/COQ6"/>
</dbReference>
<protein>
    <submittedName>
        <fullName evidence="9">2-octaprenyl-6-methoxyphenol hydroxylase</fullName>
    </submittedName>
</protein>